<accession>A0ABT7XLC0</accession>
<dbReference type="InterPro" id="IPR036390">
    <property type="entry name" value="WH_DNA-bd_sf"/>
</dbReference>
<gene>
    <name evidence="5" type="ORF">QU481_06665</name>
</gene>
<evidence type="ECO:0000256" key="3">
    <source>
        <dbReference type="ARBA" id="ARBA00023163"/>
    </source>
</evidence>
<keyword evidence="1" id="KW-0805">Transcription regulation</keyword>
<keyword evidence="3" id="KW-0804">Transcription</keyword>
<dbReference type="Proteomes" id="UP001168540">
    <property type="component" value="Unassembled WGS sequence"/>
</dbReference>
<protein>
    <submittedName>
        <fullName evidence="5">Metalloregulator ArsR/SmtB family transcription factor</fullName>
    </submittedName>
</protein>
<reference evidence="5" key="1">
    <citation type="submission" date="2023-06" db="EMBL/GenBank/DDBJ databases">
        <authorList>
            <person name="Zhang S."/>
        </authorList>
    </citation>
    <scope>NUCLEOTIDE SEQUENCE</scope>
    <source>
        <strain evidence="5">SG2303</strain>
    </source>
</reference>
<feature type="domain" description="HTH arsR-type" evidence="4">
    <location>
        <begin position="1"/>
        <end position="95"/>
    </location>
</feature>
<dbReference type="SMART" id="SM00418">
    <property type="entry name" value="HTH_ARSR"/>
    <property type="match status" value="1"/>
</dbReference>
<dbReference type="PANTHER" id="PTHR43132">
    <property type="entry name" value="ARSENICAL RESISTANCE OPERON REPRESSOR ARSR-RELATED"/>
    <property type="match status" value="1"/>
</dbReference>
<dbReference type="InterPro" id="IPR036388">
    <property type="entry name" value="WH-like_DNA-bd_sf"/>
</dbReference>
<name>A0ABT7XLC0_9NEIS</name>
<dbReference type="SUPFAM" id="SSF46785">
    <property type="entry name" value="Winged helix' DNA-binding domain"/>
    <property type="match status" value="1"/>
</dbReference>
<evidence type="ECO:0000313" key="5">
    <source>
        <dbReference type="EMBL" id="MDN0074576.1"/>
    </source>
</evidence>
<dbReference type="InterPro" id="IPR001845">
    <property type="entry name" value="HTH_ArsR_DNA-bd_dom"/>
</dbReference>
<dbReference type="EMBL" id="JAUEDK010000008">
    <property type="protein sequence ID" value="MDN0074576.1"/>
    <property type="molecule type" value="Genomic_DNA"/>
</dbReference>
<sequence length="111" mass="11845">MESKTAVTLLAALAQDTRLAIYRLLVQQGPTGMSVGQISEALGVVGATLSFHLKELSHAGLVLSRQEGRFIYYAANYAEMNALLGFLTENCCRGEPCEPASSSISCDGTCR</sequence>
<dbReference type="NCBIfam" id="NF033788">
    <property type="entry name" value="HTH_metalloreg"/>
    <property type="match status" value="1"/>
</dbReference>
<dbReference type="CDD" id="cd00090">
    <property type="entry name" value="HTH_ARSR"/>
    <property type="match status" value="1"/>
</dbReference>
<dbReference type="PANTHER" id="PTHR43132:SF2">
    <property type="entry name" value="ARSENICAL RESISTANCE OPERON REPRESSOR ARSR-RELATED"/>
    <property type="match status" value="1"/>
</dbReference>
<dbReference type="InterPro" id="IPR011991">
    <property type="entry name" value="ArsR-like_HTH"/>
</dbReference>
<dbReference type="PRINTS" id="PR00778">
    <property type="entry name" value="HTHARSR"/>
</dbReference>
<keyword evidence="2" id="KW-0238">DNA-binding</keyword>
<evidence type="ECO:0000313" key="6">
    <source>
        <dbReference type="Proteomes" id="UP001168540"/>
    </source>
</evidence>
<evidence type="ECO:0000256" key="2">
    <source>
        <dbReference type="ARBA" id="ARBA00023125"/>
    </source>
</evidence>
<comment type="caution">
    <text evidence="5">The sequence shown here is derived from an EMBL/GenBank/DDBJ whole genome shotgun (WGS) entry which is preliminary data.</text>
</comment>
<dbReference type="Pfam" id="PF12840">
    <property type="entry name" value="HTH_20"/>
    <property type="match status" value="1"/>
</dbReference>
<evidence type="ECO:0000259" key="4">
    <source>
        <dbReference type="PROSITE" id="PS50987"/>
    </source>
</evidence>
<organism evidence="5 6">
    <name type="scientific">Crenobacter oryzisoli</name>
    <dbReference type="NCBI Taxonomy" id="3056844"/>
    <lineage>
        <taxon>Bacteria</taxon>
        <taxon>Pseudomonadati</taxon>
        <taxon>Pseudomonadota</taxon>
        <taxon>Betaproteobacteria</taxon>
        <taxon>Neisseriales</taxon>
        <taxon>Neisseriaceae</taxon>
        <taxon>Crenobacter</taxon>
    </lineage>
</organism>
<proteinExistence type="predicted"/>
<dbReference type="RefSeq" id="WP_289829147.1">
    <property type="nucleotide sequence ID" value="NZ_JAUEDK010000008.1"/>
</dbReference>
<dbReference type="PROSITE" id="PS50987">
    <property type="entry name" value="HTH_ARSR_2"/>
    <property type="match status" value="1"/>
</dbReference>
<keyword evidence="6" id="KW-1185">Reference proteome</keyword>
<dbReference type="InterPro" id="IPR051011">
    <property type="entry name" value="Metal_resp_trans_reg"/>
</dbReference>
<dbReference type="Gene3D" id="1.10.10.10">
    <property type="entry name" value="Winged helix-like DNA-binding domain superfamily/Winged helix DNA-binding domain"/>
    <property type="match status" value="1"/>
</dbReference>
<evidence type="ECO:0000256" key="1">
    <source>
        <dbReference type="ARBA" id="ARBA00023015"/>
    </source>
</evidence>